<dbReference type="AlphaFoldDB" id="A0A1I7JL87"/>
<evidence type="ECO:0000313" key="1">
    <source>
        <dbReference type="EMBL" id="SFU85955.1"/>
    </source>
</evidence>
<name>A0A1I7JL87_9STRE</name>
<dbReference type="EMBL" id="FPBN01000015">
    <property type="protein sequence ID" value="SFU85955.1"/>
    <property type="molecule type" value="Genomic_DNA"/>
</dbReference>
<sequence>MRYADRVILITETTETDFLGDKVIKKESQPIPCFRGGLTIEEQIAVFGKYSSDNFKLYLKGYYDGFETVKYHDKTLMIAGKIHHNNHTVIYL</sequence>
<gene>
    <name evidence="1" type="ORF">SAMN05660328_11512</name>
</gene>
<protein>
    <recommendedName>
        <fullName evidence="3">Phage protein</fullName>
    </recommendedName>
</protein>
<evidence type="ECO:0008006" key="3">
    <source>
        <dbReference type="Google" id="ProtNLM"/>
    </source>
</evidence>
<proteinExistence type="predicted"/>
<accession>A0A1I7JL87</accession>
<keyword evidence="2" id="KW-1185">Reference proteome</keyword>
<reference evidence="2" key="1">
    <citation type="submission" date="2016-10" db="EMBL/GenBank/DDBJ databases">
        <authorList>
            <person name="Varghese N."/>
            <person name="Submissions S."/>
        </authorList>
    </citation>
    <scope>NUCLEOTIDE SEQUENCE [LARGE SCALE GENOMIC DNA]</scope>
    <source>
        <strain evidence="2">LMG 15572</strain>
    </source>
</reference>
<dbReference type="Proteomes" id="UP000183629">
    <property type="component" value="Unassembled WGS sequence"/>
</dbReference>
<organism evidence="1 2">
    <name type="scientific">Streptococcus gallolyticus</name>
    <dbReference type="NCBI Taxonomy" id="315405"/>
    <lineage>
        <taxon>Bacteria</taxon>
        <taxon>Bacillati</taxon>
        <taxon>Bacillota</taxon>
        <taxon>Bacilli</taxon>
        <taxon>Lactobacillales</taxon>
        <taxon>Streptococcaceae</taxon>
        <taxon>Streptococcus</taxon>
    </lineage>
</organism>
<evidence type="ECO:0000313" key="2">
    <source>
        <dbReference type="Proteomes" id="UP000183629"/>
    </source>
</evidence>